<accession>A0A1R3FWY5</accession>
<name>A0A1R3FWY5_9ROSI</name>
<dbReference type="Proteomes" id="UP000187203">
    <property type="component" value="Unassembled WGS sequence"/>
</dbReference>
<protein>
    <submittedName>
        <fullName evidence="1">Uncharacterized protein</fullName>
    </submittedName>
</protein>
<dbReference type="AlphaFoldDB" id="A0A1R3FWY5"/>
<proteinExistence type="predicted"/>
<dbReference type="EMBL" id="AWUE01024619">
    <property type="protein sequence ID" value="OMO50266.1"/>
    <property type="molecule type" value="Genomic_DNA"/>
</dbReference>
<evidence type="ECO:0000313" key="2">
    <source>
        <dbReference type="Proteomes" id="UP000187203"/>
    </source>
</evidence>
<keyword evidence="2" id="KW-1185">Reference proteome</keyword>
<sequence>MLPPEIASVVAPLCPPPPELPLLSKSRGFDPFYHLEERMWRAFGKENEKIQTKRAWTKR</sequence>
<evidence type="ECO:0000313" key="1">
    <source>
        <dbReference type="EMBL" id="OMO50266.1"/>
    </source>
</evidence>
<comment type="caution">
    <text evidence="1">The sequence shown here is derived from an EMBL/GenBank/DDBJ whole genome shotgun (WGS) entry which is preliminary data.</text>
</comment>
<gene>
    <name evidence="1" type="ORF">COLO4_38147</name>
</gene>
<reference evidence="2" key="1">
    <citation type="submission" date="2013-09" db="EMBL/GenBank/DDBJ databases">
        <title>Corchorus olitorius genome sequencing.</title>
        <authorList>
            <person name="Alam M."/>
            <person name="Haque M.S."/>
            <person name="Islam M.S."/>
            <person name="Emdad E.M."/>
            <person name="Islam M.M."/>
            <person name="Ahmed B."/>
            <person name="Halim A."/>
            <person name="Hossen Q.M.M."/>
            <person name="Hossain M.Z."/>
            <person name="Ahmed R."/>
            <person name="Khan M.M."/>
            <person name="Islam R."/>
            <person name="Rashid M.M."/>
            <person name="Khan S.A."/>
            <person name="Rahman M.S."/>
            <person name="Alam M."/>
            <person name="Yahiya A.S."/>
            <person name="Khan M.S."/>
            <person name="Azam M.S."/>
            <person name="Haque T."/>
            <person name="Lashkar M.Z.H."/>
            <person name="Akhand A.I."/>
            <person name="Morshed G."/>
            <person name="Roy S."/>
            <person name="Uddin K.S."/>
            <person name="Rabeya T."/>
            <person name="Hossain A.S."/>
            <person name="Chowdhury A."/>
            <person name="Snigdha A.R."/>
            <person name="Mortoza M.S."/>
            <person name="Matin S.A."/>
            <person name="Hoque S.M.E."/>
            <person name="Islam M.K."/>
            <person name="Roy D.K."/>
            <person name="Haider R."/>
            <person name="Moosa M.M."/>
            <person name="Elias S.M."/>
            <person name="Hasan A.M."/>
            <person name="Jahan S."/>
            <person name="Shafiuddin M."/>
            <person name="Mahmood N."/>
            <person name="Shommy N.S."/>
        </authorList>
    </citation>
    <scope>NUCLEOTIDE SEQUENCE [LARGE SCALE GENOMIC DNA]</scope>
    <source>
        <strain evidence="2">cv. O-4</strain>
    </source>
</reference>
<organism evidence="1 2">
    <name type="scientific">Corchorus olitorius</name>
    <dbReference type="NCBI Taxonomy" id="93759"/>
    <lineage>
        <taxon>Eukaryota</taxon>
        <taxon>Viridiplantae</taxon>
        <taxon>Streptophyta</taxon>
        <taxon>Embryophyta</taxon>
        <taxon>Tracheophyta</taxon>
        <taxon>Spermatophyta</taxon>
        <taxon>Magnoliopsida</taxon>
        <taxon>eudicotyledons</taxon>
        <taxon>Gunneridae</taxon>
        <taxon>Pentapetalae</taxon>
        <taxon>rosids</taxon>
        <taxon>malvids</taxon>
        <taxon>Malvales</taxon>
        <taxon>Malvaceae</taxon>
        <taxon>Grewioideae</taxon>
        <taxon>Apeibeae</taxon>
        <taxon>Corchorus</taxon>
    </lineage>
</organism>